<reference evidence="4 5" key="1">
    <citation type="submission" date="2020-10" db="EMBL/GenBank/DDBJ databases">
        <title>Sequencing the genomes of 1000 actinobacteria strains.</title>
        <authorList>
            <person name="Klenk H.-P."/>
        </authorList>
    </citation>
    <scope>NUCLEOTIDE SEQUENCE [LARGE SCALE GENOMIC DNA]</scope>
    <source>
        <strain evidence="4 5">DSM 7307</strain>
    </source>
</reference>
<comment type="caution">
    <text evidence="4">The sequence shown here is derived from an EMBL/GenBank/DDBJ whole genome shotgun (WGS) entry which is preliminary data.</text>
</comment>
<evidence type="ECO:0000259" key="3">
    <source>
        <dbReference type="PROSITE" id="PS51462"/>
    </source>
</evidence>
<dbReference type="Gene3D" id="3.90.79.10">
    <property type="entry name" value="Nucleoside Triphosphate Pyrophosphohydrolase"/>
    <property type="match status" value="1"/>
</dbReference>
<evidence type="ECO:0000256" key="1">
    <source>
        <dbReference type="ARBA" id="ARBA00001946"/>
    </source>
</evidence>
<sequence>MLPTCPSGLVEPGEDELAAAKRETFEELGGGIDGDFNPLGEYRQPGGKVVVAWYVEADLTLDLNDIRSSEFQMEWPLRSGRIRRFPEVDRADWFSLKDAAGRMLKGSGPCSTTSLLILRKPTSDSGVSA</sequence>
<comment type="cofactor">
    <cofactor evidence="1">
        <name>Mg(2+)</name>
        <dbReference type="ChEBI" id="CHEBI:18420"/>
    </cofactor>
</comment>
<dbReference type="InterPro" id="IPR020084">
    <property type="entry name" value="NUDIX_hydrolase_CS"/>
</dbReference>
<gene>
    <name evidence="4" type="ORF">H4W29_004511</name>
</gene>
<name>A0ABR9IVP9_RHIVS</name>
<keyword evidence="2" id="KW-0378">Hydrolase</keyword>
<proteinExistence type="predicted"/>
<dbReference type="InterPro" id="IPR015797">
    <property type="entry name" value="NUDIX_hydrolase-like_dom_sf"/>
</dbReference>
<dbReference type="PROSITE" id="PS00893">
    <property type="entry name" value="NUDIX_BOX"/>
    <property type="match status" value="1"/>
</dbReference>
<evidence type="ECO:0000313" key="5">
    <source>
        <dbReference type="Proteomes" id="UP000620262"/>
    </source>
</evidence>
<dbReference type="Proteomes" id="UP000620262">
    <property type="component" value="Unassembled WGS sequence"/>
</dbReference>
<dbReference type="InterPro" id="IPR000086">
    <property type="entry name" value="NUDIX_hydrolase_dom"/>
</dbReference>
<keyword evidence="5" id="KW-1185">Reference proteome</keyword>
<feature type="domain" description="Nudix hydrolase" evidence="3">
    <location>
        <begin position="1"/>
        <end position="116"/>
    </location>
</feature>
<dbReference type="EMBL" id="JADBEC010000002">
    <property type="protein sequence ID" value="MBE1507266.1"/>
    <property type="molecule type" value="Genomic_DNA"/>
</dbReference>
<evidence type="ECO:0000313" key="4">
    <source>
        <dbReference type="EMBL" id="MBE1507266.1"/>
    </source>
</evidence>
<dbReference type="SUPFAM" id="SSF55811">
    <property type="entry name" value="Nudix"/>
    <property type="match status" value="1"/>
</dbReference>
<evidence type="ECO:0000256" key="2">
    <source>
        <dbReference type="ARBA" id="ARBA00022801"/>
    </source>
</evidence>
<organism evidence="4 5">
    <name type="scientific">Rhizobium viscosum</name>
    <name type="common">Arthrobacter viscosus</name>
    <dbReference type="NCBI Taxonomy" id="1673"/>
    <lineage>
        <taxon>Bacteria</taxon>
        <taxon>Pseudomonadati</taxon>
        <taxon>Pseudomonadota</taxon>
        <taxon>Alphaproteobacteria</taxon>
        <taxon>Hyphomicrobiales</taxon>
        <taxon>Rhizobiaceae</taxon>
        <taxon>Rhizobium/Agrobacterium group</taxon>
        <taxon>Rhizobium</taxon>
    </lineage>
</organism>
<protein>
    <submittedName>
        <fullName evidence="4">NUDIX family NTP pyrophosphohydrolase</fullName>
    </submittedName>
</protein>
<accession>A0ABR9IVP9</accession>
<dbReference type="Pfam" id="PF00293">
    <property type="entry name" value="NUDIX"/>
    <property type="match status" value="1"/>
</dbReference>
<dbReference type="PROSITE" id="PS51462">
    <property type="entry name" value="NUDIX"/>
    <property type="match status" value="1"/>
</dbReference>